<proteinExistence type="predicted"/>
<sequence>MCTREELLRVAFPSLFVIASLKEAWVVDLWTQSRGKGVWFRSFSRHLNDLKIEGLECFLSRLQDKVVIGDREDNIIWLETKMELSLLRDILGKSTYSRSTSKERMSIG</sequence>
<name>A0A438I130_VITVI</name>
<dbReference type="Proteomes" id="UP000288805">
    <property type="component" value="Unassembled WGS sequence"/>
</dbReference>
<evidence type="ECO:0000313" key="2">
    <source>
        <dbReference type="Proteomes" id="UP000288805"/>
    </source>
</evidence>
<evidence type="ECO:0000313" key="1">
    <source>
        <dbReference type="EMBL" id="RVW90426.1"/>
    </source>
</evidence>
<organism evidence="1 2">
    <name type="scientific">Vitis vinifera</name>
    <name type="common">Grape</name>
    <dbReference type="NCBI Taxonomy" id="29760"/>
    <lineage>
        <taxon>Eukaryota</taxon>
        <taxon>Viridiplantae</taxon>
        <taxon>Streptophyta</taxon>
        <taxon>Embryophyta</taxon>
        <taxon>Tracheophyta</taxon>
        <taxon>Spermatophyta</taxon>
        <taxon>Magnoliopsida</taxon>
        <taxon>eudicotyledons</taxon>
        <taxon>Gunneridae</taxon>
        <taxon>Pentapetalae</taxon>
        <taxon>rosids</taxon>
        <taxon>Vitales</taxon>
        <taxon>Vitaceae</taxon>
        <taxon>Viteae</taxon>
        <taxon>Vitis</taxon>
    </lineage>
</organism>
<gene>
    <name evidence="1" type="ORF">CK203_045750</name>
</gene>
<accession>A0A438I130</accession>
<reference evidence="1 2" key="1">
    <citation type="journal article" date="2018" name="PLoS Genet.">
        <title>Population sequencing reveals clonal diversity and ancestral inbreeding in the grapevine cultivar Chardonnay.</title>
        <authorList>
            <person name="Roach M.J."/>
            <person name="Johnson D.L."/>
            <person name="Bohlmann J."/>
            <person name="van Vuuren H.J."/>
            <person name="Jones S.J."/>
            <person name="Pretorius I.S."/>
            <person name="Schmidt S.A."/>
            <person name="Borneman A.R."/>
        </authorList>
    </citation>
    <scope>NUCLEOTIDE SEQUENCE [LARGE SCALE GENOMIC DNA]</scope>
    <source>
        <strain evidence="2">cv. Chardonnay</strain>
        <tissue evidence="1">Leaf</tissue>
    </source>
</reference>
<dbReference type="EMBL" id="QGNW01000155">
    <property type="protein sequence ID" value="RVW90426.1"/>
    <property type="molecule type" value="Genomic_DNA"/>
</dbReference>
<comment type="caution">
    <text evidence="1">The sequence shown here is derived from an EMBL/GenBank/DDBJ whole genome shotgun (WGS) entry which is preliminary data.</text>
</comment>
<dbReference type="AlphaFoldDB" id="A0A438I130"/>
<protein>
    <submittedName>
        <fullName evidence="1">Uncharacterized protein</fullName>
    </submittedName>
</protein>